<dbReference type="VEuPathDB" id="FungiDB:H310_10505"/>
<dbReference type="Pfam" id="PF00462">
    <property type="entry name" value="Glutaredoxin"/>
    <property type="match status" value="1"/>
</dbReference>
<dbReference type="eggNOG" id="KOG0189">
    <property type="taxonomic scope" value="Eukaryota"/>
</dbReference>
<evidence type="ECO:0000313" key="6">
    <source>
        <dbReference type="EMBL" id="ETV96344.1"/>
    </source>
</evidence>
<dbReference type="InterPro" id="IPR014025">
    <property type="entry name" value="Glutaredoxin_subgr"/>
</dbReference>
<gene>
    <name evidence="7" type="ORF">DYB32_008950</name>
    <name evidence="6" type="ORF">H310_10505</name>
</gene>
<dbReference type="GO" id="GO:0005737">
    <property type="term" value="C:cytoplasm"/>
    <property type="evidence" value="ECO:0007669"/>
    <property type="project" value="TreeGrafter"/>
</dbReference>
<organism evidence="6">
    <name type="scientific">Aphanomyces invadans</name>
    <dbReference type="NCBI Taxonomy" id="157072"/>
    <lineage>
        <taxon>Eukaryota</taxon>
        <taxon>Sar</taxon>
        <taxon>Stramenopiles</taxon>
        <taxon>Oomycota</taxon>
        <taxon>Saprolegniomycetes</taxon>
        <taxon>Saprolegniales</taxon>
        <taxon>Verrucalvaceae</taxon>
        <taxon>Aphanomyces</taxon>
    </lineage>
</organism>
<dbReference type="OrthoDB" id="7869097at2759"/>
<dbReference type="InterPro" id="IPR036249">
    <property type="entry name" value="Thioredoxin-like_sf"/>
</dbReference>
<keyword evidence="8" id="KW-1185">Reference proteome</keyword>
<dbReference type="EMBL" id="QUSY01001646">
    <property type="protein sequence ID" value="RHY24198.1"/>
    <property type="molecule type" value="Genomic_DNA"/>
</dbReference>
<proteinExistence type="inferred from homology"/>
<dbReference type="GeneID" id="20087555"/>
<keyword evidence="2" id="KW-0560">Oxidoreductase</keyword>
<dbReference type="GO" id="GO:0004604">
    <property type="term" value="F:phosphoadenylyl-sulfate reductase (thioredoxin) activity"/>
    <property type="evidence" value="ECO:0007669"/>
    <property type="project" value="InterPro"/>
</dbReference>
<sequence length="366" mass="40683">MQRYTADEWTWRGLDVPPPTTFSPAYVAHVNAILRSKSAAEVVMWAADTFGPSLALSSSFGIQSAVMLHLVSQLTARVPVVWIDTGYLPPETYAFAATLQQALDLNLHIYQPKMSPAHMEAVHGKLYESSSAEDHQLYGRLRKVEPMERGLTELGATALLVGLRADQTSHRRGLDIVHVHNGRLKICPILHWTQQDVDAYMARHNLPYHPLKALGYATVGDAHSSRPVTDRDTDIRATRFRGHAQECGLHLSDDNKVGKEDVPPPRYDDVDAIVYSKPACKFCSLAKDVLARNKWSYKEVIVGKDISYPSLCHIVGKPVTTVPQIFVQGQYIGGYTELDRFVHTAVDRELLPPFQTSGHIHASTSA</sequence>
<comment type="pathway">
    <text evidence="3">Sulfur metabolism; hydrogen sulfide biosynthesis; sulfite from sulfate.</text>
</comment>
<protein>
    <submittedName>
        <fullName evidence="6">Phosphoadenosine phosphosulfate reductase</fullName>
    </submittedName>
</protein>
<dbReference type="Gene3D" id="3.40.30.10">
    <property type="entry name" value="Glutaredoxin"/>
    <property type="match status" value="1"/>
</dbReference>
<reference evidence="6" key="1">
    <citation type="submission" date="2013-12" db="EMBL/GenBank/DDBJ databases">
        <title>The Genome Sequence of Aphanomyces invadans NJM9701.</title>
        <authorList>
            <consortium name="The Broad Institute Genomics Platform"/>
            <person name="Russ C."/>
            <person name="Tyler B."/>
            <person name="van West P."/>
            <person name="Dieguez-Uribeondo J."/>
            <person name="Young S.K."/>
            <person name="Zeng Q."/>
            <person name="Gargeya S."/>
            <person name="Fitzgerald M."/>
            <person name="Abouelleil A."/>
            <person name="Alvarado L."/>
            <person name="Chapman S.B."/>
            <person name="Gainer-Dewar J."/>
            <person name="Goldberg J."/>
            <person name="Griggs A."/>
            <person name="Gujja S."/>
            <person name="Hansen M."/>
            <person name="Howarth C."/>
            <person name="Imamovic A."/>
            <person name="Ireland A."/>
            <person name="Larimer J."/>
            <person name="McCowan C."/>
            <person name="Murphy C."/>
            <person name="Pearson M."/>
            <person name="Poon T.W."/>
            <person name="Priest M."/>
            <person name="Roberts A."/>
            <person name="Saif S."/>
            <person name="Shea T."/>
            <person name="Sykes S."/>
            <person name="Wortman J."/>
            <person name="Nusbaum C."/>
            <person name="Birren B."/>
        </authorList>
    </citation>
    <scope>NUCLEOTIDE SEQUENCE [LARGE SCALE GENOMIC DNA]</scope>
    <source>
        <strain evidence="6">NJM9701</strain>
    </source>
</reference>
<comment type="similarity">
    <text evidence="1">Belongs to the PAPS reductase family. CysH subfamily.</text>
</comment>
<evidence type="ECO:0000313" key="8">
    <source>
        <dbReference type="Proteomes" id="UP000285060"/>
    </source>
</evidence>
<dbReference type="Pfam" id="PF01507">
    <property type="entry name" value="PAPS_reduct"/>
    <property type="match status" value="1"/>
</dbReference>
<name>A0A024TQR5_9STRA</name>
<dbReference type="InterPro" id="IPR002500">
    <property type="entry name" value="PAPS_reduct_dom"/>
</dbReference>
<dbReference type="Proteomes" id="UP000285060">
    <property type="component" value="Unassembled WGS sequence"/>
</dbReference>
<dbReference type="PANTHER" id="PTHR46509:SF1">
    <property type="entry name" value="PHOSPHOADENOSINE PHOSPHOSULFATE REDUCTASE"/>
    <property type="match status" value="1"/>
</dbReference>
<dbReference type="AlphaFoldDB" id="A0A024TQR5"/>
<dbReference type="InterPro" id="IPR002109">
    <property type="entry name" value="Glutaredoxin"/>
</dbReference>
<dbReference type="PANTHER" id="PTHR46509">
    <property type="entry name" value="PHOSPHOADENOSINE PHOSPHOSULFATE REDUCTASE"/>
    <property type="match status" value="1"/>
</dbReference>
<evidence type="ECO:0000256" key="3">
    <source>
        <dbReference type="ARBA" id="ARBA00024327"/>
    </source>
</evidence>
<dbReference type="PROSITE" id="PS51354">
    <property type="entry name" value="GLUTAREDOXIN_2"/>
    <property type="match status" value="1"/>
</dbReference>
<dbReference type="CDD" id="cd23945">
    <property type="entry name" value="PAPS_reductase"/>
    <property type="match status" value="1"/>
</dbReference>
<evidence type="ECO:0000256" key="2">
    <source>
        <dbReference type="ARBA" id="ARBA00023002"/>
    </source>
</evidence>
<evidence type="ECO:0000259" key="5">
    <source>
        <dbReference type="Pfam" id="PF01507"/>
    </source>
</evidence>
<dbReference type="PRINTS" id="PR00160">
    <property type="entry name" value="GLUTAREDOXIN"/>
</dbReference>
<dbReference type="RefSeq" id="XP_008875136.1">
    <property type="nucleotide sequence ID" value="XM_008876914.1"/>
</dbReference>
<dbReference type="EMBL" id="KI913977">
    <property type="protein sequence ID" value="ETV96344.1"/>
    <property type="molecule type" value="Genomic_DNA"/>
</dbReference>
<reference evidence="7 8" key="2">
    <citation type="submission" date="2018-08" db="EMBL/GenBank/DDBJ databases">
        <title>Aphanomyces genome sequencing and annotation.</title>
        <authorList>
            <person name="Minardi D."/>
            <person name="Oidtmann B."/>
            <person name="Van Der Giezen M."/>
            <person name="Studholme D.J."/>
        </authorList>
    </citation>
    <scope>NUCLEOTIDE SEQUENCE [LARGE SCALE GENOMIC DNA]</scope>
    <source>
        <strain evidence="7 8">NJM0002</strain>
    </source>
</reference>
<dbReference type="InterPro" id="IPR014729">
    <property type="entry name" value="Rossmann-like_a/b/a_fold"/>
</dbReference>
<accession>A0A024TQR5</accession>
<feature type="domain" description="Phosphoadenosine phosphosulphate reductase" evidence="5">
    <location>
        <begin position="54"/>
        <end position="227"/>
    </location>
</feature>
<dbReference type="NCBIfam" id="NF002537">
    <property type="entry name" value="PRK02090.1"/>
    <property type="match status" value="1"/>
</dbReference>
<evidence type="ECO:0000256" key="1">
    <source>
        <dbReference type="ARBA" id="ARBA00009732"/>
    </source>
</evidence>
<dbReference type="Gene3D" id="3.40.50.620">
    <property type="entry name" value="HUPs"/>
    <property type="match status" value="1"/>
</dbReference>
<dbReference type="SUPFAM" id="SSF52833">
    <property type="entry name" value="Thioredoxin-like"/>
    <property type="match status" value="1"/>
</dbReference>
<dbReference type="SUPFAM" id="SSF52402">
    <property type="entry name" value="Adenine nucleotide alpha hydrolases-like"/>
    <property type="match status" value="1"/>
</dbReference>
<dbReference type="HAMAP" id="MF_00063">
    <property type="entry name" value="CysH"/>
    <property type="match status" value="1"/>
</dbReference>
<dbReference type="STRING" id="157072.A0A024TQR5"/>
<dbReference type="GO" id="GO:0019379">
    <property type="term" value="P:sulfate assimilation, phosphoadenylyl sulfate reduction by phosphoadenylyl-sulfate reductase (thioredoxin)"/>
    <property type="evidence" value="ECO:0007669"/>
    <property type="project" value="InterPro"/>
</dbReference>
<evidence type="ECO:0000313" key="7">
    <source>
        <dbReference type="EMBL" id="RHY24198.1"/>
    </source>
</evidence>
<evidence type="ECO:0000259" key="4">
    <source>
        <dbReference type="Pfam" id="PF00462"/>
    </source>
</evidence>
<dbReference type="InterPro" id="IPR004511">
    <property type="entry name" value="PAPS/APS_Rdtase"/>
</dbReference>
<dbReference type="NCBIfam" id="TIGR00434">
    <property type="entry name" value="cysH"/>
    <property type="match status" value="1"/>
</dbReference>
<feature type="domain" description="Glutaredoxin" evidence="4">
    <location>
        <begin position="273"/>
        <end position="332"/>
    </location>
</feature>